<keyword evidence="2" id="KW-1185">Reference proteome</keyword>
<proteinExistence type="predicted"/>
<protein>
    <submittedName>
        <fullName evidence="1">Uncharacterized protein</fullName>
    </submittedName>
</protein>
<evidence type="ECO:0000313" key="2">
    <source>
        <dbReference type="Proteomes" id="UP001164929"/>
    </source>
</evidence>
<comment type="caution">
    <text evidence="1">The sequence shown here is derived from an EMBL/GenBank/DDBJ whole genome shotgun (WGS) entry which is preliminary data.</text>
</comment>
<sequence>MHSLYLITSHRAILIIYTGSALDPEQDLPPTSSLLLPLLCTTFFDCGPSSPSKSSLTEKKRSNVY</sequence>
<dbReference type="EMBL" id="JAQIZT010000013">
    <property type="protein sequence ID" value="KAJ6973977.1"/>
    <property type="molecule type" value="Genomic_DNA"/>
</dbReference>
<evidence type="ECO:0000313" key="1">
    <source>
        <dbReference type="EMBL" id="KAJ6973977.1"/>
    </source>
</evidence>
<accession>A0AAD6LVL9</accession>
<organism evidence="1 2">
    <name type="scientific">Populus alba x Populus x berolinensis</name>
    <dbReference type="NCBI Taxonomy" id="444605"/>
    <lineage>
        <taxon>Eukaryota</taxon>
        <taxon>Viridiplantae</taxon>
        <taxon>Streptophyta</taxon>
        <taxon>Embryophyta</taxon>
        <taxon>Tracheophyta</taxon>
        <taxon>Spermatophyta</taxon>
        <taxon>Magnoliopsida</taxon>
        <taxon>eudicotyledons</taxon>
        <taxon>Gunneridae</taxon>
        <taxon>Pentapetalae</taxon>
        <taxon>rosids</taxon>
        <taxon>fabids</taxon>
        <taxon>Malpighiales</taxon>
        <taxon>Salicaceae</taxon>
        <taxon>Saliceae</taxon>
        <taxon>Populus</taxon>
    </lineage>
</organism>
<name>A0AAD6LVL9_9ROSI</name>
<gene>
    <name evidence="1" type="ORF">NC653_030124</name>
</gene>
<dbReference type="AlphaFoldDB" id="A0AAD6LVL9"/>
<dbReference type="Proteomes" id="UP001164929">
    <property type="component" value="Chromosome 13"/>
</dbReference>
<reference evidence="1" key="1">
    <citation type="journal article" date="2023" name="Mol. Ecol. Resour.">
        <title>Chromosome-level genome assembly of a triploid poplar Populus alba 'Berolinensis'.</title>
        <authorList>
            <person name="Chen S."/>
            <person name="Yu Y."/>
            <person name="Wang X."/>
            <person name="Wang S."/>
            <person name="Zhang T."/>
            <person name="Zhou Y."/>
            <person name="He R."/>
            <person name="Meng N."/>
            <person name="Wang Y."/>
            <person name="Liu W."/>
            <person name="Liu Z."/>
            <person name="Liu J."/>
            <person name="Guo Q."/>
            <person name="Huang H."/>
            <person name="Sederoff R.R."/>
            <person name="Wang G."/>
            <person name="Qu G."/>
            <person name="Chen S."/>
        </authorList>
    </citation>
    <scope>NUCLEOTIDE SEQUENCE</scope>
    <source>
        <strain evidence="1">SC-2020</strain>
    </source>
</reference>